<keyword evidence="7" id="KW-1185">Reference proteome</keyword>
<feature type="domain" description="Solute-binding protein family 5" evidence="5">
    <location>
        <begin position="52"/>
        <end position="422"/>
    </location>
</feature>
<sequence length="506" mass="54823">MLVASDAVAKSELVLAVGGEPETGYDPLLGWGRYGHPLFQSTLLKRGPDLETVPDLAADWSLSSDRLTWTITIRPGVTFSDGSALTADDVAFTFNRAAETAGARDLSAMVDATAIDAETVEITLKRPWITFSETFYSLGIVPSDRYGPDYARQPTGSGPYTLVSWTEGEQLIVEANPGYYGEHPQFERLTFLFTSEDTSLAAALAGQVDVVSVPAPMADLEPAGFKTIVATSVDNRGITFPMREPGETNAEGEPVGNAVTSDIAIRRAINLAIDREELVAVALLGHGRPAYGPADGLPWSAPDASLAQDLGAGREMLDAAGWREGPDGVRVRDDVRAAMNLNYPASDLTRQALAVTTAQQLEAIGLDVTAKGLSWDRIERVMHSEPVLFGWGSHSPEEVYSLYQSDWGGVDYYNPGYFSNPAVDEYFAEAQAAVSLEASYPYWQAAEWDGDTGFGAKGDAGWAWLVNLDHVYFVNECLDLGPLQTEPHGHGWPVTAMIEQWQWTCE</sequence>
<dbReference type="PANTHER" id="PTHR30290:SF9">
    <property type="entry name" value="OLIGOPEPTIDE-BINDING PROTEIN APPA"/>
    <property type="match status" value="1"/>
</dbReference>
<dbReference type="CDD" id="cd08518">
    <property type="entry name" value="PBP2_NikA_DppA_OppA_like_19"/>
    <property type="match status" value="1"/>
</dbReference>
<evidence type="ECO:0000256" key="4">
    <source>
        <dbReference type="ARBA" id="ARBA00022729"/>
    </source>
</evidence>
<dbReference type="PANTHER" id="PTHR30290">
    <property type="entry name" value="PERIPLASMIC BINDING COMPONENT OF ABC TRANSPORTER"/>
    <property type="match status" value="1"/>
</dbReference>
<dbReference type="GO" id="GO:0015833">
    <property type="term" value="P:peptide transport"/>
    <property type="evidence" value="ECO:0007669"/>
    <property type="project" value="TreeGrafter"/>
</dbReference>
<evidence type="ECO:0000259" key="5">
    <source>
        <dbReference type="Pfam" id="PF00496"/>
    </source>
</evidence>
<protein>
    <submittedName>
        <fullName evidence="6">Solute-binding protein</fullName>
    </submittedName>
</protein>
<dbReference type="GO" id="GO:0043190">
    <property type="term" value="C:ATP-binding cassette (ABC) transporter complex"/>
    <property type="evidence" value="ECO:0007669"/>
    <property type="project" value="InterPro"/>
</dbReference>
<dbReference type="InterPro" id="IPR030678">
    <property type="entry name" value="Peptide/Ni-bd"/>
</dbReference>
<evidence type="ECO:0000256" key="3">
    <source>
        <dbReference type="ARBA" id="ARBA00022448"/>
    </source>
</evidence>
<evidence type="ECO:0000256" key="2">
    <source>
        <dbReference type="ARBA" id="ARBA00005695"/>
    </source>
</evidence>
<comment type="caution">
    <text evidence="6">The sequence shown here is derived from an EMBL/GenBank/DDBJ whole genome shotgun (WGS) entry which is preliminary data.</text>
</comment>
<comment type="similarity">
    <text evidence="2">Belongs to the bacterial solute-binding protein 5 family.</text>
</comment>
<dbReference type="RefSeq" id="WP_244640087.1">
    <property type="nucleotide sequence ID" value="NZ_BMZE01000002.1"/>
</dbReference>
<dbReference type="InterPro" id="IPR000914">
    <property type="entry name" value="SBP_5_dom"/>
</dbReference>
<evidence type="ECO:0000256" key="1">
    <source>
        <dbReference type="ARBA" id="ARBA00004418"/>
    </source>
</evidence>
<organism evidence="6 7">
    <name type="scientific">Devosia pacifica</name>
    <dbReference type="NCBI Taxonomy" id="1335967"/>
    <lineage>
        <taxon>Bacteria</taxon>
        <taxon>Pseudomonadati</taxon>
        <taxon>Pseudomonadota</taxon>
        <taxon>Alphaproteobacteria</taxon>
        <taxon>Hyphomicrobiales</taxon>
        <taxon>Devosiaceae</taxon>
        <taxon>Devosia</taxon>
    </lineage>
</organism>
<reference evidence="6" key="1">
    <citation type="journal article" date="2014" name="Int. J. Syst. Evol. Microbiol.">
        <title>Complete genome sequence of Corynebacterium casei LMG S-19264T (=DSM 44701T), isolated from a smear-ripened cheese.</title>
        <authorList>
            <consortium name="US DOE Joint Genome Institute (JGI-PGF)"/>
            <person name="Walter F."/>
            <person name="Albersmeier A."/>
            <person name="Kalinowski J."/>
            <person name="Ruckert C."/>
        </authorList>
    </citation>
    <scope>NUCLEOTIDE SEQUENCE</scope>
    <source>
        <strain evidence="6">KCTC 32437</strain>
    </source>
</reference>
<dbReference type="EMBL" id="BMZE01000002">
    <property type="protein sequence ID" value="GHA23842.1"/>
    <property type="molecule type" value="Genomic_DNA"/>
</dbReference>
<proteinExistence type="inferred from homology"/>
<dbReference type="Proteomes" id="UP000646579">
    <property type="component" value="Unassembled WGS sequence"/>
</dbReference>
<dbReference type="InterPro" id="IPR039424">
    <property type="entry name" value="SBP_5"/>
</dbReference>
<dbReference type="Gene3D" id="3.40.190.10">
    <property type="entry name" value="Periplasmic binding protein-like II"/>
    <property type="match status" value="1"/>
</dbReference>
<accession>A0A918S4N3</accession>
<dbReference type="GO" id="GO:1904680">
    <property type="term" value="F:peptide transmembrane transporter activity"/>
    <property type="evidence" value="ECO:0007669"/>
    <property type="project" value="TreeGrafter"/>
</dbReference>
<gene>
    <name evidence="6" type="ORF">GCM10007989_19270</name>
</gene>
<dbReference type="Gene3D" id="3.10.105.10">
    <property type="entry name" value="Dipeptide-binding Protein, Domain 3"/>
    <property type="match status" value="1"/>
</dbReference>
<name>A0A918S4N3_9HYPH</name>
<dbReference type="PIRSF" id="PIRSF002741">
    <property type="entry name" value="MppA"/>
    <property type="match status" value="1"/>
</dbReference>
<dbReference type="SUPFAM" id="SSF53850">
    <property type="entry name" value="Periplasmic binding protein-like II"/>
    <property type="match status" value="1"/>
</dbReference>
<comment type="subcellular location">
    <subcellularLocation>
        <location evidence="1">Periplasm</location>
    </subcellularLocation>
</comment>
<keyword evidence="3" id="KW-0813">Transport</keyword>
<dbReference type="Pfam" id="PF00496">
    <property type="entry name" value="SBP_bac_5"/>
    <property type="match status" value="1"/>
</dbReference>
<evidence type="ECO:0000313" key="6">
    <source>
        <dbReference type="EMBL" id="GHA23842.1"/>
    </source>
</evidence>
<keyword evidence="4" id="KW-0732">Signal</keyword>
<dbReference type="GO" id="GO:0030288">
    <property type="term" value="C:outer membrane-bounded periplasmic space"/>
    <property type="evidence" value="ECO:0007669"/>
    <property type="project" value="UniProtKB-ARBA"/>
</dbReference>
<dbReference type="AlphaFoldDB" id="A0A918S4N3"/>
<reference evidence="6" key="2">
    <citation type="submission" date="2020-09" db="EMBL/GenBank/DDBJ databases">
        <authorList>
            <person name="Sun Q."/>
            <person name="Kim S."/>
        </authorList>
    </citation>
    <scope>NUCLEOTIDE SEQUENCE</scope>
    <source>
        <strain evidence="6">KCTC 32437</strain>
    </source>
</reference>
<evidence type="ECO:0000313" key="7">
    <source>
        <dbReference type="Proteomes" id="UP000646579"/>
    </source>
</evidence>